<feature type="transmembrane region" description="Helical" evidence="1">
    <location>
        <begin position="67"/>
        <end position="90"/>
    </location>
</feature>
<keyword evidence="3" id="KW-1185">Reference proteome</keyword>
<dbReference type="RefSeq" id="WP_069623423.1">
    <property type="nucleotide sequence ID" value="NZ_LPWD01000120.1"/>
</dbReference>
<accession>A0A1E3WCU4</accession>
<keyword evidence="1" id="KW-1133">Transmembrane helix</keyword>
<proteinExistence type="predicted"/>
<evidence type="ECO:0000256" key="1">
    <source>
        <dbReference type="SAM" id="Phobius"/>
    </source>
</evidence>
<dbReference type="Proteomes" id="UP000095042">
    <property type="component" value="Unassembled WGS sequence"/>
</dbReference>
<feature type="transmembrane region" description="Helical" evidence="1">
    <location>
        <begin position="27"/>
        <end position="47"/>
    </location>
</feature>
<dbReference type="EMBL" id="LPWD01000120">
    <property type="protein sequence ID" value="ODS03352.1"/>
    <property type="molecule type" value="Genomic_DNA"/>
</dbReference>
<keyword evidence="1" id="KW-0812">Transmembrane</keyword>
<organism evidence="2 3">
    <name type="scientific">Methyloceanibacter marginalis</name>
    <dbReference type="NCBI Taxonomy" id="1774971"/>
    <lineage>
        <taxon>Bacteria</taxon>
        <taxon>Pseudomonadati</taxon>
        <taxon>Pseudomonadota</taxon>
        <taxon>Alphaproteobacteria</taxon>
        <taxon>Hyphomicrobiales</taxon>
        <taxon>Hyphomicrobiaceae</taxon>
        <taxon>Methyloceanibacter</taxon>
    </lineage>
</organism>
<reference evidence="2 3" key="1">
    <citation type="journal article" date="2016" name="Environ. Microbiol.">
        <title>New Methyloceanibacter diversity from North Sea sediments includes methanotroph containing solely the soluble methane monooxygenase.</title>
        <authorList>
            <person name="Vekeman B."/>
            <person name="Kerckhof F.M."/>
            <person name="Cremers G."/>
            <person name="de Vos P."/>
            <person name="Vandamme P."/>
            <person name="Boon N."/>
            <person name="Op den Camp H.J."/>
            <person name="Heylen K."/>
        </authorList>
    </citation>
    <scope>NUCLEOTIDE SEQUENCE [LARGE SCALE GENOMIC DNA]</scope>
    <source>
        <strain evidence="2 3">R-67177</strain>
    </source>
</reference>
<feature type="transmembrane region" description="Helical" evidence="1">
    <location>
        <begin position="102"/>
        <end position="125"/>
    </location>
</feature>
<sequence length="153" mass="16712">MTNLDAAYAYTLPRAPARGLSESAQRVLMALIGLALLEMLLLPNPLLTHYTGYAEPGGGNPLFKVHFYSYTLFLALLFVTANVGGIRFLSTQTSERPGVVQFAVVVMFCAAVTIARQASAVWPIWSTRFSPRRSLSCSFPIWTRNAGSGSRHS</sequence>
<keyword evidence="1" id="KW-0472">Membrane</keyword>
<dbReference type="AlphaFoldDB" id="A0A1E3WCU4"/>
<evidence type="ECO:0000313" key="2">
    <source>
        <dbReference type="EMBL" id="ODS03352.1"/>
    </source>
</evidence>
<name>A0A1E3WCU4_9HYPH</name>
<evidence type="ECO:0000313" key="3">
    <source>
        <dbReference type="Proteomes" id="UP000095042"/>
    </source>
</evidence>
<gene>
    <name evidence="2" type="ORF">AUC71_09975</name>
</gene>
<dbReference type="OrthoDB" id="7987387at2"/>
<protein>
    <submittedName>
        <fullName evidence="2">Uncharacterized protein</fullName>
    </submittedName>
</protein>
<comment type="caution">
    <text evidence="2">The sequence shown here is derived from an EMBL/GenBank/DDBJ whole genome shotgun (WGS) entry which is preliminary data.</text>
</comment>